<name>A0A401T9A4_CHIPU</name>
<keyword evidence="2" id="KW-1185">Reference proteome</keyword>
<evidence type="ECO:0000313" key="2">
    <source>
        <dbReference type="Proteomes" id="UP000287033"/>
    </source>
</evidence>
<dbReference type="OrthoDB" id="5325112at2759"/>
<dbReference type="EMBL" id="BEZZ01018430">
    <property type="protein sequence ID" value="GCC39194.1"/>
    <property type="molecule type" value="Genomic_DNA"/>
</dbReference>
<reference evidence="1 2" key="1">
    <citation type="journal article" date="2018" name="Nat. Ecol. Evol.">
        <title>Shark genomes provide insights into elasmobranch evolution and the origin of vertebrates.</title>
        <authorList>
            <person name="Hara Y"/>
            <person name="Yamaguchi K"/>
            <person name="Onimaru K"/>
            <person name="Kadota M"/>
            <person name="Koyanagi M"/>
            <person name="Keeley SD"/>
            <person name="Tatsumi K"/>
            <person name="Tanaka K"/>
            <person name="Motone F"/>
            <person name="Kageyama Y"/>
            <person name="Nozu R"/>
            <person name="Adachi N"/>
            <person name="Nishimura O"/>
            <person name="Nakagawa R"/>
            <person name="Tanegashima C"/>
            <person name="Kiyatake I"/>
            <person name="Matsumoto R"/>
            <person name="Murakumo K"/>
            <person name="Nishida K"/>
            <person name="Terakita A"/>
            <person name="Kuratani S"/>
            <person name="Sato K"/>
            <person name="Hyodo S Kuraku.S."/>
        </authorList>
    </citation>
    <scope>NUCLEOTIDE SEQUENCE [LARGE SCALE GENOMIC DNA]</scope>
</reference>
<protein>
    <submittedName>
        <fullName evidence="1">Uncharacterized protein</fullName>
    </submittedName>
</protein>
<sequence length="76" mass="8907">YCHKHYDWNKEGDKDVYLSLLRMYLSPPDIHCVGPIRMEILEPQANLQAALQVLELHHSKLDTTKVLSVLYLDKQM</sequence>
<dbReference type="Proteomes" id="UP000287033">
    <property type="component" value="Unassembled WGS sequence"/>
</dbReference>
<proteinExistence type="predicted"/>
<comment type="caution">
    <text evidence="1">The sequence shown here is derived from an EMBL/GenBank/DDBJ whole genome shotgun (WGS) entry which is preliminary data.</text>
</comment>
<dbReference type="AlphaFoldDB" id="A0A401T9A4"/>
<evidence type="ECO:0000313" key="1">
    <source>
        <dbReference type="EMBL" id="GCC39194.1"/>
    </source>
</evidence>
<dbReference type="STRING" id="137246.A0A401T9A4"/>
<gene>
    <name evidence="1" type="ORF">chiPu_0023276</name>
</gene>
<feature type="non-terminal residue" evidence="1">
    <location>
        <position position="1"/>
    </location>
</feature>
<accession>A0A401T9A4</accession>
<organism evidence="1 2">
    <name type="scientific">Chiloscyllium punctatum</name>
    <name type="common">Brownbanded bambooshark</name>
    <name type="synonym">Hemiscyllium punctatum</name>
    <dbReference type="NCBI Taxonomy" id="137246"/>
    <lineage>
        <taxon>Eukaryota</taxon>
        <taxon>Metazoa</taxon>
        <taxon>Chordata</taxon>
        <taxon>Craniata</taxon>
        <taxon>Vertebrata</taxon>
        <taxon>Chondrichthyes</taxon>
        <taxon>Elasmobranchii</taxon>
        <taxon>Galeomorphii</taxon>
        <taxon>Galeoidea</taxon>
        <taxon>Orectolobiformes</taxon>
        <taxon>Hemiscylliidae</taxon>
        <taxon>Chiloscyllium</taxon>
    </lineage>
</organism>